<evidence type="ECO:0000256" key="1">
    <source>
        <dbReference type="ARBA" id="ARBA00005753"/>
    </source>
</evidence>
<dbReference type="InterPro" id="IPR014710">
    <property type="entry name" value="RmlC-like_jellyroll"/>
</dbReference>
<name>A0A2A4JAE4_HELVI</name>
<dbReference type="STRING" id="7102.A0A2A4JAE4"/>
<accession>A0A2A4JAE4</accession>
<dbReference type="PROSITE" id="PS50042">
    <property type="entry name" value="CNMP_BINDING_3"/>
    <property type="match status" value="1"/>
</dbReference>
<comment type="caution">
    <text evidence="6">The sequence shown here is derived from an EMBL/GenBank/DDBJ whole genome shotgun (WGS) entry which is preliminary data.</text>
</comment>
<dbReference type="InterPro" id="IPR018490">
    <property type="entry name" value="cNMP-bd_dom_sf"/>
</dbReference>
<evidence type="ECO:0000256" key="2">
    <source>
        <dbReference type="ARBA" id="ARBA00022566"/>
    </source>
</evidence>
<keyword evidence="2" id="KW-0116">cAMP-binding</keyword>
<dbReference type="PANTHER" id="PTHR11635">
    <property type="entry name" value="CAMP-DEPENDENT PROTEIN KINASE REGULATORY CHAIN"/>
    <property type="match status" value="1"/>
</dbReference>
<feature type="compositionally biased region" description="Basic residues" evidence="4">
    <location>
        <begin position="521"/>
        <end position="530"/>
    </location>
</feature>
<evidence type="ECO:0000256" key="3">
    <source>
        <dbReference type="ARBA" id="ARBA00023149"/>
    </source>
</evidence>
<dbReference type="PANTHER" id="PTHR11635:SF152">
    <property type="entry name" value="CAMP-DEPENDENT PROTEIN KINASE TYPE I REGULATORY SUBUNIT-RELATED"/>
    <property type="match status" value="1"/>
</dbReference>
<comment type="similarity">
    <text evidence="1">Belongs to the cAMP-dependent kinase regulatory chain family.</text>
</comment>
<evidence type="ECO:0000256" key="4">
    <source>
        <dbReference type="SAM" id="MobiDB-lite"/>
    </source>
</evidence>
<dbReference type="InterPro" id="IPR050503">
    <property type="entry name" value="cAMP-dep_PK_reg_su-like"/>
</dbReference>
<proteinExistence type="inferred from homology"/>
<feature type="domain" description="Cyclic nucleotide-binding" evidence="5">
    <location>
        <begin position="177"/>
        <end position="256"/>
    </location>
</feature>
<dbReference type="GO" id="GO:0005829">
    <property type="term" value="C:cytosol"/>
    <property type="evidence" value="ECO:0007669"/>
    <property type="project" value="TreeGrafter"/>
</dbReference>
<gene>
    <name evidence="6" type="ORF">B5V51_4498</name>
</gene>
<dbReference type="Gene3D" id="2.60.120.10">
    <property type="entry name" value="Jelly Rolls"/>
    <property type="match status" value="1"/>
</dbReference>
<reference evidence="6" key="1">
    <citation type="submission" date="2017-09" db="EMBL/GenBank/DDBJ databases">
        <title>Contemporary evolution of a Lepidopteran species, Heliothis virescens, in response to modern agricultural practices.</title>
        <authorList>
            <person name="Fritz M.L."/>
            <person name="Deyonke A.M."/>
            <person name="Papanicolaou A."/>
            <person name="Micinski S."/>
            <person name="Westbrook J."/>
            <person name="Gould F."/>
        </authorList>
    </citation>
    <scope>NUCLEOTIDE SEQUENCE [LARGE SCALE GENOMIC DNA]</scope>
    <source>
        <strain evidence="6">HvINT-</strain>
        <tissue evidence="6">Whole body</tissue>
    </source>
</reference>
<protein>
    <recommendedName>
        <fullName evidence="5">Cyclic nucleotide-binding domain-containing protein</fullName>
    </recommendedName>
</protein>
<feature type="region of interest" description="Disordered" evidence="4">
    <location>
        <begin position="39"/>
        <end position="100"/>
    </location>
</feature>
<evidence type="ECO:0000259" key="5">
    <source>
        <dbReference type="PROSITE" id="PS50042"/>
    </source>
</evidence>
<dbReference type="AlphaFoldDB" id="A0A2A4JAE4"/>
<dbReference type="SMART" id="SM00100">
    <property type="entry name" value="cNMP"/>
    <property type="match status" value="1"/>
</dbReference>
<dbReference type="EMBL" id="NWSH01002122">
    <property type="protein sequence ID" value="PCG69097.1"/>
    <property type="molecule type" value="Genomic_DNA"/>
</dbReference>
<dbReference type="SUPFAM" id="SSF51206">
    <property type="entry name" value="cAMP-binding domain-like"/>
    <property type="match status" value="1"/>
</dbReference>
<dbReference type="GO" id="GO:0030552">
    <property type="term" value="F:cAMP binding"/>
    <property type="evidence" value="ECO:0007669"/>
    <property type="project" value="UniProtKB-KW"/>
</dbReference>
<feature type="compositionally biased region" description="Polar residues" evidence="4">
    <location>
        <begin position="62"/>
        <end position="71"/>
    </location>
</feature>
<keyword evidence="3" id="KW-0114">cAMP</keyword>
<keyword evidence="2" id="KW-0547">Nucleotide-binding</keyword>
<organism evidence="6">
    <name type="scientific">Heliothis virescens</name>
    <name type="common">Tobacco budworm moth</name>
    <dbReference type="NCBI Taxonomy" id="7102"/>
    <lineage>
        <taxon>Eukaryota</taxon>
        <taxon>Metazoa</taxon>
        <taxon>Ecdysozoa</taxon>
        <taxon>Arthropoda</taxon>
        <taxon>Hexapoda</taxon>
        <taxon>Insecta</taxon>
        <taxon>Pterygota</taxon>
        <taxon>Neoptera</taxon>
        <taxon>Endopterygota</taxon>
        <taxon>Lepidoptera</taxon>
        <taxon>Glossata</taxon>
        <taxon>Ditrysia</taxon>
        <taxon>Noctuoidea</taxon>
        <taxon>Noctuidae</taxon>
        <taxon>Heliothinae</taxon>
        <taxon>Heliothis</taxon>
    </lineage>
</organism>
<dbReference type="Pfam" id="PF00027">
    <property type="entry name" value="cNMP_binding"/>
    <property type="match status" value="1"/>
</dbReference>
<dbReference type="GO" id="GO:0005952">
    <property type="term" value="C:cAMP-dependent protein kinase complex"/>
    <property type="evidence" value="ECO:0007669"/>
    <property type="project" value="InterPro"/>
</dbReference>
<evidence type="ECO:0000313" key="6">
    <source>
        <dbReference type="EMBL" id="PCG69097.1"/>
    </source>
</evidence>
<dbReference type="CDD" id="cd00038">
    <property type="entry name" value="CAP_ED"/>
    <property type="match status" value="1"/>
</dbReference>
<sequence>MVLCPPFRWATRARYKFTVPAEIDPEQRRETIYIIPDGRTDAFHSNSNGELPNGNDHEPVDPTSSNGSNYNGVPMDVDRDDKKTSHMSVQSRNTRYSKDSDADFPFDGRISSTARATISEIVQANPRNRRGRRKSGVIAPHVPHDASRLTDLQYDKYEKDEKSAEQIRKAVMANDFLRNLMDDERLAAVVEAMSRQEFPAGSLIIREGESGSHLFVSANGQFEVLKGGQVVKTFGHGEAFGELAILYKAKRFASIRCKNSHLISNITLKNTESSCHLYNMDLYTKLTTCMEELSNTFTTRMATYEEELKSVGSSEASHKNIASLSRDFTDFKCLIWKTMSALKTQVELLTLGLDRHEMASRRKVLLLHGLPEQKDEDAVSRAVTVLTDKMKVAKVSSSDIASCHRLGVDSGKSRPLLIRFQNYNLRSEVWRSKTTLKGSGLVLSEFLTKPRHDAFVAARKHFGVKECWTSEGKIVILLPNKSRRKIESLAELQQLVVQFPMSATVASEPVCTRSPTSKTPSGKRPRRPAK</sequence>
<feature type="region of interest" description="Disordered" evidence="4">
    <location>
        <begin position="507"/>
        <end position="530"/>
    </location>
</feature>
<dbReference type="InterPro" id="IPR000595">
    <property type="entry name" value="cNMP-bd_dom"/>
</dbReference>